<reference evidence="1 2" key="1">
    <citation type="journal article" date="2021" name="Elife">
        <title>Chloroplast acquisition without the gene transfer in kleptoplastic sea slugs, Plakobranchus ocellatus.</title>
        <authorList>
            <person name="Maeda T."/>
            <person name="Takahashi S."/>
            <person name="Yoshida T."/>
            <person name="Shimamura S."/>
            <person name="Takaki Y."/>
            <person name="Nagai Y."/>
            <person name="Toyoda A."/>
            <person name="Suzuki Y."/>
            <person name="Arimoto A."/>
            <person name="Ishii H."/>
            <person name="Satoh N."/>
            <person name="Nishiyama T."/>
            <person name="Hasebe M."/>
            <person name="Maruyama T."/>
            <person name="Minagawa J."/>
            <person name="Obokata J."/>
            <person name="Shigenobu S."/>
        </authorList>
    </citation>
    <scope>NUCLEOTIDE SEQUENCE [LARGE SCALE GENOMIC DNA]</scope>
</reference>
<keyword evidence="2" id="KW-1185">Reference proteome</keyword>
<dbReference type="CDD" id="cd20736">
    <property type="entry name" value="PoNe_Nuclease"/>
    <property type="match status" value="1"/>
</dbReference>
<dbReference type="InterPro" id="IPR003509">
    <property type="entry name" value="UPF0102_YraN-like"/>
</dbReference>
<organism evidence="1 2">
    <name type="scientific">Elysia marginata</name>
    <dbReference type="NCBI Taxonomy" id="1093978"/>
    <lineage>
        <taxon>Eukaryota</taxon>
        <taxon>Metazoa</taxon>
        <taxon>Spiralia</taxon>
        <taxon>Lophotrochozoa</taxon>
        <taxon>Mollusca</taxon>
        <taxon>Gastropoda</taxon>
        <taxon>Heterobranchia</taxon>
        <taxon>Euthyneura</taxon>
        <taxon>Panpulmonata</taxon>
        <taxon>Sacoglossa</taxon>
        <taxon>Placobranchoidea</taxon>
        <taxon>Plakobranchidae</taxon>
        <taxon>Elysia</taxon>
    </lineage>
</organism>
<dbReference type="GO" id="GO:0003676">
    <property type="term" value="F:nucleic acid binding"/>
    <property type="evidence" value="ECO:0007669"/>
    <property type="project" value="InterPro"/>
</dbReference>
<dbReference type="SUPFAM" id="SSF52980">
    <property type="entry name" value="Restriction endonuclease-like"/>
    <property type="match status" value="1"/>
</dbReference>
<comment type="caution">
    <text evidence="1">The sequence shown here is derived from an EMBL/GenBank/DDBJ whole genome shotgun (WGS) entry which is preliminary data.</text>
</comment>
<dbReference type="NCBIfam" id="NF009150">
    <property type="entry name" value="PRK12497.1-3"/>
    <property type="match status" value="1"/>
</dbReference>
<name>A0AAV4G830_9GAST</name>
<dbReference type="PANTHER" id="PTHR34039:SF1">
    <property type="entry name" value="UPF0102 PROTEIN YRAN"/>
    <property type="match status" value="1"/>
</dbReference>
<dbReference type="HAMAP" id="MF_00048">
    <property type="entry name" value="UPF0102"/>
    <property type="match status" value="1"/>
</dbReference>
<dbReference type="EMBL" id="BMAT01004790">
    <property type="protein sequence ID" value="GFR80720.1"/>
    <property type="molecule type" value="Genomic_DNA"/>
</dbReference>
<accession>A0AAV4G830</accession>
<gene>
    <name evidence="1" type="ORF">ElyMa_002323100</name>
</gene>
<protein>
    <submittedName>
        <fullName evidence="1">UPF0102 protein Flav2ADRAFT_0897</fullName>
    </submittedName>
</protein>
<dbReference type="PANTHER" id="PTHR34039">
    <property type="entry name" value="UPF0102 PROTEIN YRAN"/>
    <property type="match status" value="1"/>
</dbReference>
<dbReference type="Gene3D" id="3.40.1350.10">
    <property type="match status" value="1"/>
</dbReference>
<dbReference type="Proteomes" id="UP000762676">
    <property type="component" value="Unassembled WGS sequence"/>
</dbReference>
<dbReference type="Pfam" id="PF02021">
    <property type="entry name" value="UPF0102"/>
    <property type="match status" value="1"/>
</dbReference>
<evidence type="ECO:0000313" key="2">
    <source>
        <dbReference type="Proteomes" id="UP000762676"/>
    </source>
</evidence>
<dbReference type="InterPro" id="IPR011856">
    <property type="entry name" value="tRNA_endonuc-like_dom_sf"/>
</dbReference>
<dbReference type="AlphaFoldDB" id="A0AAV4G830"/>
<sequence>MADSNTFGKQSENMAVQFLKEKSYRVLKRNYRYRKAEIDILALKGDTLAVVEVKARSYTYYGEPEMAITKKKIRLLTEAANHFVNQNNLSYEVQFDVIAIKKRDDKWIINHIERAFYPW</sequence>
<evidence type="ECO:0000313" key="1">
    <source>
        <dbReference type="EMBL" id="GFR80720.1"/>
    </source>
</evidence>
<proteinExistence type="inferred from homology"/>
<dbReference type="InterPro" id="IPR011335">
    <property type="entry name" value="Restrct_endonuc-II-like"/>
</dbReference>
<dbReference type="GO" id="GO:0006281">
    <property type="term" value="P:DNA repair"/>
    <property type="evidence" value="ECO:0007669"/>
    <property type="project" value="UniProtKB-ARBA"/>
</dbReference>